<feature type="transmembrane region" description="Helical" evidence="1">
    <location>
        <begin position="79"/>
        <end position="97"/>
    </location>
</feature>
<dbReference type="InterPro" id="IPR011429">
    <property type="entry name" value="Cyt_c_Planctomycete-type"/>
</dbReference>
<evidence type="ECO:0000259" key="3">
    <source>
        <dbReference type="Pfam" id="PF09990"/>
    </source>
</evidence>
<dbReference type="InterPro" id="IPR036909">
    <property type="entry name" value="Cyt_c-like_dom_sf"/>
</dbReference>
<dbReference type="GO" id="GO:0009055">
    <property type="term" value="F:electron transfer activity"/>
    <property type="evidence" value="ECO:0007669"/>
    <property type="project" value="InterPro"/>
</dbReference>
<dbReference type="Proteomes" id="UP000192333">
    <property type="component" value="Chromosome I"/>
</dbReference>
<reference evidence="5" key="1">
    <citation type="submission" date="2017-04" db="EMBL/GenBank/DDBJ databases">
        <authorList>
            <person name="Varghese N."/>
            <person name="Submissions S."/>
        </authorList>
    </citation>
    <scope>NUCLEOTIDE SEQUENCE [LARGE SCALE GENOMIC DNA]</scope>
    <source>
        <strain evidence="5">DSM 16537</strain>
    </source>
</reference>
<keyword evidence="1" id="KW-0472">Membrane</keyword>
<name>A0A1W2HBW8_9BACT</name>
<gene>
    <name evidence="4" type="ORF">SAMN00777080_5060</name>
</gene>
<evidence type="ECO:0000259" key="2">
    <source>
        <dbReference type="Pfam" id="PF07635"/>
    </source>
</evidence>
<dbReference type="Gene3D" id="3.80.10.10">
    <property type="entry name" value="Ribonuclease Inhibitor"/>
    <property type="match status" value="1"/>
</dbReference>
<evidence type="ECO:0000313" key="4">
    <source>
        <dbReference type="EMBL" id="SMD46375.1"/>
    </source>
</evidence>
<dbReference type="OrthoDB" id="713772at2"/>
<dbReference type="STRING" id="758820.SAMN00777080_5060"/>
<dbReference type="Pfam" id="PF07635">
    <property type="entry name" value="PSCyt1"/>
    <property type="match status" value="1"/>
</dbReference>
<feature type="transmembrane region" description="Helical" evidence="1">
    <location>
        <begin position="45"/>
        <end position="67"/>
    </location>
</feature>
<dbReference type="InterPro" id="IPR032675">
    <property type="entry name" value="LRR_dom_sf"/>
</dbReference>
<dbReference type="SUPFAM" id="SSF46626">
    <property type="entry name" value="Cytochrome c"/>
    <property type="match status" value="1"/>
</dbReference>
<keyword evidence="1" id="KW-1133">Transmembrane helix</keyword>
<feature type="transmembrane region" description="Helical" evidence="1">
    <location>
        <begin position="109"/>
        <end position="128"/>
    </location>
</feature>
<feature type="domain" description="Cytochrome C Planctomycete-type" evidence="2">
    <location>
        <begin position="185"/>
        <end position="243"/>
    </location>
</feature>
<keyword evidence="5" id="KW-1185">Reference proteome</keyword>
<dbReference type="AlphaFoldDB" id="A0A1W2HBW8"/>
<dbReference type="GO" id="GO:0020037">
    <property type="term" value="F:heme binding"/>
    <property type="evidence" value="ECO:0007669"/>
    <property type="project" value="InterPro"/>
</dbReference>
<dbReference type="InterPro" id="IPR019251">
    <property type="entry name" value="DUF2231_TM"/>
</dbReference>
<dbReference type="EMBL" id="LT838813">
    <property type="protein sequence ID" value="SMD46375.1"/>
    <property type="molecule type" value="Genomic_DNA"/>
</dbReference>
<sequence>MLDFIIPLIGRFHPLIVHLPIGFILMALLLMYYPKKDKLPFLPAIEIALLWSCITAFLACISGFLLYTSEGYAFETVQNHLILGLVTALICLLLFFQLKKSKNLNSPKIHLNSIILITSLMLTGHLGGNLTHGEAYLVEVLPEPLQNALGYSGYEEFEPIALDENHWEEVLFYDQIIQPVFNQNCRSCHNPNNTKGGLLLTSKETILKGGKNGPVISEASWEEGQLYHRITLPLDHEDHMPPMEKRQPLKEELELIKFWLASGASFEKNLVMAGVTKEMVAPFFTKSVVSIYPKVELPKVENNKLSNIREKGFFIEPLNEGSSLMKVSCVNFPDFNEANLEWLNEIKQHIVYLDLSRTKINDQVFESLKDFENLTILKLNGTKISGNGLEFLQQCKHLNQVHLTETGVSWENLKLLNKHPKLEKIFAYKTPATAQKEDIVEFTFEVMFGNFELPVLPTDTVTF</sequence>
<dbReference type="PANTHER" id="PTHR35889">
    <property type="entry name" value="CYCLOINULO-OLIGOSACCHARIDE FRUCTANOTRANSFERASE-RELATED"/>
    <property type="match status" value="1"/>
</dbReference>
<dbReference type="RefSeq" id="WP_084123290.1">
    <property type="nucleotide sequence ID" value="NZ_LT838813.1"/>
</dbReference>
<dbReference type="Pfam" id="PF09990">
    <property type="entry name" value="DUF2231"/>
    <property type="match status" value="1"/>
</dbReference>
<accession>A0A1W2HBW8</accession>
<evidence type="ECO:0000313" key="5">
    <source>
        <dbReference type="Proteomes" id="UP000192333"/>
    </source>
</evidence>
<feature type="domain" description="DUF2231" evidence="3">
    <location>
        <begin position="12"/>
        <end position="131"/>
    </location>
</feature>
<dbReference type="SUPFAM" id="SSF52047">
    <property type="entry name" value="RNI-like"/>
    <property type="match status" value="1"/>
</dbReference>
<keyword evidence="1" id="KW-0812">Transmembrane</keyword>
<feature type="transmembrane region" description="Helical" evidence="1">
    <location>
        <begin position="12"/>
        <end position="33"/>
    </location>
</feature>
<organism evidence="4 5">
    <name type="scientific">Aquiflexum balticum DSM 16537</name>
    <dbReference type="NCBI Taxonomy" id="758820"/>
    <lineage>
        <taxon>Bacteria</taxon>
        <taxon>Pseudomonadati</taxon>
        <taxon>Bacteroidota</taxon>
        <taxon>Cytophagia</taxon>
        <taxon>Cytophagales</taxon>
        <taxon>Cyclobacteriaceae</taxon>
        <taxon>Aquiflexum</taxon>
    </lineage>
</organism>
<proteinExistence type="predicted"/>
<evidence type="ECO:0000256" key="1">
    <source>
        <dbReference type="SAM" id="Phobius"/>
    </source>
</evidence>
<protein>
    <submittedName>
        <fullName evidence="4">Doubled CXXCH domain-containing protein</fullName>
    </submittedName>
</protein>
<dbReference type="PANTHER" id="PTHR35889:SF3">
    <property type="entry name" value="F-BOX DOMAIN-CONTAINING PROTEIN"/>
    <property type="match status" value="1"/>
</dbReference>